<feature type="coiled-coil region" evidence="1">
    <location>
        <begin position="109"/>
        <end position="195"/>
    </location>
</feature>
<dbReference type="OrthoDB" id="7031377at2"/>
<dbReference type="RefSeq" id="WP_083181809.1">
    <property type="nucleotide sequence ID" value="NZ_CBCRZR010000020.1"/>
</dbReference>
<gene>
    <name evidence="2" type="ORF">BZK31_05670</name>
</gene>
<dbReference type="AlphaFoldDB" id="A0A1X0N9R5"/>
<dbReference type="EMBL" id="MUIO01000016">
    <property type="protein sequence ID" value="ORC60759.1"/>
    <property type="molecule type" value="Genomic_DNA"/>
</dbReference>
<evidence type="ECO:0000256" key="1">
    <source>
        <dbReference type="SAM" id="Coils"/>
    </source>
</evidence>
<dbReference type="Proteomes" id="UP000192815">
    <property type="component" value="Unassembled WGS sequence"/>
</dbReference>
<sequence>MEELNHHLQQLPNFLQAELAAHIGSLSGLEYTGITERYIHTAHHLINSKRAPLQQAHIDNVRFMWGDVRATKLDMENKALLRSLPGGGQTDFYSMTVDADFHLQSIRFLNEFKAGLESLHGRLKEQQRQHTVLVAQEAARRAAENAARARMQAEEAARRMAEEHAAQQRAREAALQLAQRQTEEAAREVTRIKAEEALRLASESARTAKAMLGPEATKEIGVALNALKNAIEFAVTECSNALSAQGVSNTEHFEAVEKMHVFD</sequence>
<keyword evidence="1" id="KW-0175">Coiled coil</keyword>
<name>A0A1X0N9R5_9PSED</name>
<evidence type="ECO:0000313" key="2">
    <source>
        <dbReference type="EMBL" id="ORC60759.1"/>
    </source>
</evidence>
<comment type="caution">
    <text evidence="2">The sequence shown here is derived from an EMBL/GenBank/DDBJ whole genome shotgun (WGS) entry which is preliminary data.</text>
</comment>
<protein>
    <submittedName>
        <fullName evidence="2">Uncharacterized protein</fullName>
    </submittedName>
</protein>
<reference evidence="3" key="1">
    <citation type="submission" date="2017-02" db="EMBL/GenBank/DDBJ databases">
        <title>Pseudomonas floridae sp. nov., a novel pathogenic bacterial species isolated from tomato.</title>
        <authorList>
            <person name="Timilsina S."/>
            <person name="Vallad G.E."/>
            <person name="Jones J.B."/>
        </authorList>
    </citation>
    <scope>NUCLEOTIDE SEQUENCE [LARGE SCALE GENOMIC DNA]</scope>
    <source>
        <strain evidence="3">GEV388</strain>
    </source>
</reference>
<evidence type="ECO:0000313" key="3">
    <source>
        <dbReference type="Proteomes" id="UP000192815"/>
    </source>
</evidence>
<keyword evidence="3" id="KW-1185">Reference proteome</keyword>
<proteinExistence type="predicted"/>
<accession>A0A1X0N9R5</accession>
<organism evidence="2 3">
    <name type="scientific">Pseudomonas floridensis</name>
    <dbReference type="NCBI Taxonomy" id="1958950"/>
    <lineage>
        <taxon>Bacteria</taxon>
        <taxon>Pseudomonadati</taxon>
        <taxon>Pseudomonadota</taxon>
        <taxon>Gammaproteobacteria</taxon>
        <taxon>Pseudomonadales</taxon>
        <taxon>Pseudomonadaceae</taxon>
        <taxon>Pseudomonas</taxon>
    </lineage>
</organism>